<keyword evidence="4 10" id="KW-0378">Hydrolase</keyword>
<organism evidence="13 14">
    <name type="scientific">Paucilactobacillus wasatchensis</name>
    <dbReference type="NCBI Taxonomy" id="1335616"/>
    <lineage>
        <taxon>Bacteria</taxon>
        <taxon>Bacillati</taxon>
        <taxon>Bacillota</taxon>
        <taxon>Bacilli</taxon>
        <taxon>Lactobacillales</taxon>
        <taxon>Lactobacillaceae</taxon>
        <taxon>Paucilactobacillus</taxon>
    </lineage>
</organism>
<evidence type="ECO:0000259" key="12">
    <source>
        <dbReference type="Pfam" id="PF21445"/>
    </source>
</evidence>
<keyword evidence="3 10" id="KW-0227">DNA damage</keyword>
<evidence type="ECO:0000313" key="13">
    <source>
        <dbReference type="EMBL" id="KIS02899.1"/>
    </source>
</evidence>
<evidence type="ECO:0000313" key="14">
    <source>
        <dbReference type="Proteomes" id="UP000032279"/>
    </source>
</evidence>
<accession>A0A0D0YUF4</accession>
<keyword evidence="7 10" id="KW-0067">ATP-binding</keyword>
<dbReference type="EMBL" id="AWTT01000041">
    <property type="protein sequence ID" value="KIS02899.1"/>
    <property type="molecule type" value="Genomic_DNA"/>
</dbReference>
<keyword evidence="5 10" id="KW-0347">Helicase</keyword>
<dbReference type="PANTHER" id="PTHR30591:SF1">
    <property type="entry name" value="RECBCD ENZYME SUBUNIT RECC"/>
    <property type="match status" value="1"/>
</dbReference>
<evidence type="ECO:0000256" key="9">
    <source>
        <dbReference type="ARBA" id="ARBA00023204"/>
    </source>
</evidence>
<proteinExistence type="inferred from homology"/>
<keyword evidence="1 10" id="KW-0540">Nuclease</keyword>
<dbReference type="Proteomes" id="UP000032279">
    <property type="component" value="Unassembled WGS sequence"/>
</dbReference>
<feature type="domain" description="ATP-dependent helicase/deoxyribonuclease subunit B N-terminal" evidence="12">
    <location>
        <begin position="5"/>
        <end position="275"/>
    </location>
</feature>
<dbReference type="GO" id="GO:0003690">
    <property type="term" value="F:double-stranded DNA binding"/>
    <property type="evidence" value="ECO:0007669"/>
    <property type="project" value="UniProtKB-UniRule"/>
</dbReference>
<name>A0A0D0YUF4_9LACO</name>
<comment type="similarity">
    <text evidence="10">Belongs to the helicase family. AddB/RexB type 2 subfamily.</text>
</comment>
<evidence type="ECO:0000256" key="3">
    <source>
        <dbReference type="ARBA" id="ARBA00022763"/>
    </source>
</evidence>
<dbReference type="InterPro" id="IPR014141">
    <property type="entry name" value="DNA_helicase_suRexB"/>
</dbReference>
<dbReference type="GO" id="GO:0004386">
    <property type="term" value="F:helicase activity"/>
    <property type="evidence" value="ECO:0007669"/>
    <property type="project" value="UniProtKB-KW"/>
</dbReference>
<dbReference type="InterPro" id="IPR038726">
    <property type="entry name" value="PDDEXK_AddAB-type"/>
</dbReference>
<gene>
    <name evidence="10" type="primary">rexB</name>
    <name evidence="13" type="ORF">WDC_1515</name>
</gene>
<dbReference type="Gene3D" id="3.90.320.10">
    <property type="match status" value="1"/>
</dbReference>
<dbReference type="Pfam" id="PF21445">
    <property type="entry name" value="ADDB_N"/>
    <property type="match status" value="1"/>
</dbReference>
<evidence type="ECO:0000256" key="8">
    <source>
        <dbReference type="ARBA" id="ARBA00023125"/>
    </source>
</evidence>
<dbReference type="GO" id="GO:0005524">
    <property type="term" value="F:ATP binding"/>
    <property type="evidence" value="ECO:0007669"/>
    <property type="project" value="UniProtKB-UniRule"/>
</dbReference>
<comment type="subunit">
    <text evidence="10">Heterodimer of AddA and RexB.</text>
</comment>
<comment type="caution">
    <text evidence="10">Lacks conserved residue(s) required for the propagation of feature annotation.</text>
</comment>
<keyword evidence="2 10" id="KW-0547">Nucleotide-binding</keyword>
<dbReference type="PATRIC" id="fig|1335616.4.peg.1519"/>
<evidence type="ECO:0000256" key="10">
    <source>
        <dbReference type="HAMAP-Rule" id="MF_01453"/>
    </source>
</evidence>
<keyword evidence="8 10" id="KW-0238">DNA-binding</keyword>
<dbReference type="GO" id="GO:0000724">
    <property type="term" value="P:double-strand break repair via homologous recombination"/>
    <property type="evidence" value="ECO:0007669"/>
    <property type="project" value="UniProtKB-UniRule"/>
</dbReference>
<dbReference type="RefSeq" id="WP_044011220.1">
    <property type="nucleotide sequence ID" value="NZ_AWTT01000041.1"/>
</dbReference>
<dbReference type="HAMAP" id="MF_01453">
    <property type="entry name" value="AddB_type2"/>
    <property type="match status" value="1"/>
</dbReference>
<comment type="function">
    <text evidence="10">The heterodimer acts as both an ATP-dependent DNA helicase and an ATP-dependent, dual-direction single-stranded exonuclease. Recognizes the chi site generating a DNA molecule suitable for the initiation of homologous recombination. This subunit has 5' -&gt; 3' nuclease activity but not helicase activity.</text>
</comment>
<dbReference type="EC" id="3.1.-.-" evidence="10"/>
<evidence type="ECO:0000256" key="7">
    <source>
        <dbReference type="ARBA" id="ARBA00022840"/>
    </source>
</evidence>
<dbReference type="InterPro" id="IPR027417">
    <property type="entry name" value="P-loop_NTPase"/>
</dbReference>
<keyword evidence="14" id="KW-1185">Reference proteome</keyword>
<evidence type="ECO:0000256" key="1">
    <source>
        <dbReference type="ARBA" id="ARBA00022722"/>
    </source>
</evidence>
<reference evidence="13 14" key="1">
    <citation type="submission" date="2013-08" db="EMBL/GenBank/DDBJ databases">
        <title>Lactobacillus wasatchii sp. WDC04, a late gas producing bacteria isolated from aged chedder cheese.</title>
        <authorList>
            <person name="Oberg C.J."/>
            <person name="Culumber M."/>
            <person name="McMahon D.J."/>
            <person name="Broadbent J.R."/>
            <person name="Oberg T.S."/>
            <person name="Ortaki F."/>
        </authorList>
    </citation>
    <scope>NUCLEOTIDE SEQUENCE [LARGE SCALE GENOMIC DNA]</scope>
    <source>
        <strain evidence="13 14">WDC04</strain>
    </source>
</reference>
<dbReference type="SUPFAM" id="SSF52540">
    <property type="entry name" value="P-loop containing nucleoside triphosphate hydrolases"/>
    <property type="match status" value="1"/>
</dbReference>
<protein>
    <recommendedName>
        <fullName evidence="10">ATP-dependent helicase/deoxyribonuclease subunit B</fullName>
        <ecNumber evidence="10">3.1.-.-</ecNumber>
    </recommendedName>
    <alternativeName>
        <fullName evidence="10">ATP-dependent helicase/nuclease subunit RexB</fullName>
    </alternativeName>
</protein>
<dbReference type="InterPro" id="IPR011604">
    <property type="entry name" value="PDDEXK-like_dom_sf"/>
</dbReference>
<dbReference type="Pfam" id="PF12705">
    <property type="entry name" value="PDDEXK_1"/>
    <property type="match status" value="1"/>
</dbReference>
<sequence length="1170" mass="132815">MSLGFVLGTAAKDHQTKLLDQLATDMAAHPNDQFYYLVPNHIKFESEINVLDELAKRQHISPDSSYAQTKLQIFSFSRLAWYLLKNTAAYQAPRLSATGLNMLVFQIISDHQGELRLFAGEYNHPGFINELTSQLEELKQACISAQDLAQLANKLSDAGNDLTAKLHDLVLVYTHYEQAVDGQYLGNSEIYDQLAQYLSEQNLSTAHFYLDRFSQFTANEQEIVTALIHNAQSVLISLPLDRAYKDGTPEINDLFFEAGSVYHRLYQQTKDHATDQWATAIRVSPDLAQLDRFLIADTKMALIDRSSTETPTAIKIFTADSQLTELQQVARQIRQLVASGKYRYRDFLVLTRHLDGYAPALEPVFRQNNIPVFNDHERSMDDHPLVELLNALFAVKQHYYRYADLMRLLKTELLIPQIDGMATSVTQFRQALAITENWLLKTGYHGDDWLAETDWQYYRFRDTDTGVQSDKIMTATKEINLIRHFVKAILPSFFTALDNAKTGREAAGILYQFLTDQNVEQQLINWRDRQIELGDLEQAGEPEQVWQTFCDLLDEYVTILGDRPFNPDDFQAILQTGFGAATYSQIPSTLDQVVVSETGIVQSNRRKITFMIGATDQVMPDAPTERSLLSDQDRDKIKKYLKDDQYLAADSMEQLANDPFVNYLGFMSGCEQLYLSYPRLGETGQEVKESQYVAAIRTFFELAVQDYQQAPTLTDQQVTPFVSAPNATISALVQIERQAKEQRTALAPIWDYIYQQLQQLPASSAKLKTVMRSLAYSNVPVKLKPAIISGLYGDTINTSVSKLEEFYQNEYAYFLKFGLKLRERDMFELSNADTGQFFHESLDQLIKRIQALNIPLDKLSPEQVASLVNQVVANVSQDPQFIILASSARMKYIAGQLGATIQQMGQALYEQSKQTAMRPFKTEVLFGQIQDQTGLAALQFKLSNNKQVNVRGKIDRIDQLTTPQGDYLGIVDYKSGKKDFKISDAYYGLAMQMLTYLNAVELNHEQLEAAPNSKLAGALYMHIFNPKIPQKDVVKGLAHAKLAANKYKGLLLDDPELLGHLDTGNSGWSEVYPFQRKKDGSFKSNQLMTAAQLEMLLERNRERIRYAAEQIFAGADALNPVKWDEKSTALQFSPYKDVFQFDAMLPDNNYRQLQKLSKEEVFALLKGEAK</sequence>
<evidence type="ECO:0000256" key="5">
    <source>
        <dbReference type="ARBA" id="ARBA00022806"/>
    </source>
</evidence>
<dbReference type="AlphaFoldDB" id="A0A0D0YUF4"/>
<dbReference type="Gene3D" id="3.40.50.300">
    <property type="entry name" value="P-loop containing nucleotide triphosphate hydrolases"/>
    <property type="match status" value="4"/>
</dbReference>
<keyword evidence="9 10" id="KW-0234">DNA repair</keyword>
<evidence type="ECO:0000256" key="4">
    <source>
        <dbReference type="ARBA" id="ARBA00022801"/>
    </source>
</evidence>
<dbReference type="PANTHER" id="PTHR30591">
    <property type="entry name" value="RECBCD ENZYME SUBUNIT RECC"/>
    <property type="match status" value="1"/>
</dbReference>
<feature type="domain" description="PD-(D/E)XK endonuclease-like" evidence="11">
    <location>
        <begin position="798"/>
        <end position="1116"/>
    </location>
</feature>
<comment type="caution">
    <text evidence="13">The sequence shown here is derived from an EMBL/GenBank/DDBJ whole genome shotgun (WGS) entry which is preliminary data.</text>
</comment>
<dbReference type="GO" id="GO:0016817">
    <property type="term" value="F:hydrolase activity, acting on acid anhydrides"/>
    <property type="evidence" value="ECO:0007669"/>
    <property type="project" value="InterPro"/>
</dbReference>
<dbReference type="STRING" id="1335616.WDC_1515"/>
<comment type="miscellaneous">
    <text evidence="10">Despite having helicase-like domains, this subunit does not have helicase activity.</text>
</comment>
<dbReference type="GO" id="GO:0008409">
    <property type="term" value="F:5'-3' exonuclease activity"/>
    <property type="evidence" value="ECO:0007669"/>
    <property type="project" value="UniProtKB-UniRule"/>
</dbReference>
<evidence type="ECO:0000256" key="6">
    <source>
        <dbReference type="ARBA" id="ARBA00022839"/>
    </source>
</evidence>
<comment type="cofactor">
    <cofactor evidence="10">
        <name>Mg(2+)</name>
        <dbReference type="ChEBI" id="CHEBI:18420"/>
    </cofactor>
</comment>
<dbReference type="OrthoDB" id="9758506at2"/>
<evidence type="ECO:0000259" key="11">
    <source>
        <dbReference type="Pfam" id="PF12705"/>
    </source>
</evidence>
<evidence type="ECO:0000256" key="2">
    <source>
        <dbReference type="ARBA" id="ARBA00022741"/>
    </source>
</evidence>
<keyword evidence="6 10" id="KW-0269">Exonuclease</keyword>
<dbReference type="InterPro" id="IPR049035">
    <property type="entry name" value="ADDB_N"/>
</dbReference>